<dbReference type="InterPro" id="IPR050256">
    <property type="entry name" value="Glycosyltransferase_2"/>
</dbReference>
<organism evidence="2">
    <name type="scientific">marine metagenome</name>
    <dbReference type="NCBI Taxonomy" id="408172"/>
    <lineage>
        <taxon>unclassified sequences</taxon>
        <taxon>metagenomes</taxon>
        <taxon>ecological metagenomes</taxon>
    </lineage>
</organism>
<dbReference type="AlphaFoldDB" id="A0A382BAS2"/>
<protein>
    <recommendedName>
        <fullName evidence="1">Glycosyltransferase 2-like domain-containing protein</fullName>
    </recommendedName>
</protein>
<reference evidence="2" key="1">
    <citation type="submission" date="2018-05" db="EMBL/GenBank/DDBJ databases">
        <authorList>
            <person name="Lanie J.A."/>
            <person name="Ng W.-L."/>
            <person name="Kazmierczak K.M."/>
            <person name="Andrzejewski T.M."/>
            <person name="Davidsen T.M."/>
            <person name="Wayne K.J."/>
            <person name="Tettelin H."/>
            <person name="Glass J.I."/>
            <person name="Rusch D."/>
            <person name="Podicherti R."/>
            <person name="Tsui H.-C.T."/>
            <person name="Winkler M.E."/>
        </authorList>
    </citation>
    <scope>NUCLEOTIDE SEQUENCE</scope>
</reference>
<evidence type="ECO:0000313" key="2">
    <source>
        <dbReference type="EMBL" id="SVB10868.1"/>
    </source>
</evidence>
<dbReference type="Gene3D" id="3.90.550.10">
    <property type="entry name" value="Spore Coat Polysaccharide Biosynthesis Protein SpsA, Chain A"/>
    <property type="match status" value="1"/>
</dbReference>
<dbReference type="InterPro" id="IPR001173">
    <property type="entry name" value="Glyco_trans_2-like"/>
</dbReference>
<feature type="domain" description="Glycosyltransferase 2-like" evidence="1">
    <location>
        <begin position="21"/>
        <end position="185"/>
    </location>
</feature>
<dbReference type="CDD" id="cd04179">
    <property type="entry name" value="DPM_DPG-synthase_like"/>
    <property type="match status" value="1"/>
</dbReference>
<evidence type="ECO:0000259" key="1">
    <source>
        <dbReference type="Pfam" id="PF00535"/>
    </source>
</evidence>
<sequence length="251" mass="29827">METEKYKQDTDQDMSLEFSMAVLCYRSEKEIIPFIEKLHQIMNLYNFQWEIVLVANYWKNSKDRTPEIAKQLSEKLDHVRYIAEPKDGDMGWDMKRGLDACQGRYIGVIDGDGQFPVEYIFSCFAKIKNENIDFVKTFRVFRQDGIYRNIISIGYNFIFKILFPKYRGYHDVNGKPKIMKREVYEVMDLHSTDWFLDAELIINALEMNLSIAELPVKFESLSNRRSFVKLGSLAEFAKNLFKYRFKKSFRK</sequence>
<dbReference type="Pfam" id="PF00535">
    <property type="entry name" value="Glycos_transf_2"/>
    <property type="match status" value="1"/>
</dbReference>
<dbReference type="InterPro" id="IPR029044">
    <property type="entry name" value="Nucleotide-diphossugar_trans"/>
</dbReference>
<dbReference type="SUPFAM" id="SSF53448">
    <property type="entry name" value="Nucleotide-diphospho-sugar transferases"/>
    <property type="match status" value="1"/>
</dbReference>
<dbReference type="PANTHER" id="PTHR48090:SF7">
    <property type="entry name" value="RFBJ PROTEIN"/>
    <property type="match status" value="1"/>
</dbReference>
<dbReference type="EMBL" id="UINC01028952">
    <property type="protein sequence ID" value="SVB10868.1"/>
    <property type="molecule type" value="Genomic_DNA"/>
</dbReference>
<proteinExistence type="predicted"/>
<dbReference type="PANTHER" id="PTHR48090">
    <property type="entry name" value="UNDECAPRENYL-PHOSPHATE 4-DEOXY-4-FORMAMIDO-L-ARABINOSE TRANSFERASE-RELATED"/>
    <property type="match status" value="1"/>
</dbReference>
<accession>A0A382BAS2</accession>
<name>A0A382BAS2_9ZZZZ</name>
<gene>
    <name evidence="2" type="ORF">METZ01_LOCUS163722</name>
</gene>